<evidence type="ECO:0000313" key="2">
    <source>
        <dbReference type="Proteomes" id="UP001582793"/>
    </source>
</evidence>
<name>A0ABV5CP73_9ACTN</name>
<organism evidence="1 2">
    <name type="scientific">Polymorphospora lycopeni</name>
    <dbReference type="NCBI Taxonomy" id="3140240"/>
    <lineage>
        <taxon>Bacteria</taxon>
        <taxon>Bacillati</taxon>
        <taxon>Actinomycetota</taxon>
        <taxon>Actinomycetes</taxon>
        <taxon>Micromonosporales</taxon>
        <taxon>Micromonosporaceae</taxon>
        <taxon>Polymorphospora</taxon>
    </lineage>
</organism>
<reference evidence="1 2" key="1">
    <citation type="submission" date="2024-04" db="EMBL/GenBank/DDBJ databases">
        <title>Polymorphospora sp. isolated from Baiyangdian Lake in Xiong'an New Area.</title>
        <authorList>
            <person name="Zhang X."/>
            <person name="Liu J."/>
        </authorList>
    </citation>
    <scope>NUCLEOTIDE SEQUENCE [LARGE SCALE GENOMIC DNA]</scope>
    <source>
        <strain evidence="1 2">2-325</strain>
    </source>
</reference>
<gene>
    <name evidence="1" type="ORF">AAFH96_11900</name>
</gene>
<protein>
    <submittedName>
        <fullName evidence="1">Uncharacterized protein</fullName>
    </submittedName>
</protein>
<accession>A0ABV5CP73</accession>
<dbReference type="Proteomes" id="UP001582793">
    <property type="component" value="Unassembled WGS sequence"/>
</dbReference>
<keyword evidence="2" id="KW-1185">Reference proteome</keyword>
<comment type="caution">
    <text evidence="1">The sequence shown here is derived from an EMBL/GenBank/DDBJ whole genome shotgun (WGS) entry which is preliminary data.</text>
</comment>
<dbReference type="RefSeq" id="WP_375734151.1">
    <property type="nucleotide sequence ID" value="NZ_JBCGDC010000026.1"/>
</dbReference>
<evidence type="ECO:0000313" key="1">
    <source>
        <dbReference type="EMBL" id="MFB6393800.1"/>
    </source>
</evidence>
<proteinExistence type="predicted"/>
<dbReference type="EMBL" id="JBCGDC010000026">
    <property type="protein sequence ID" value="MFB6393800.1"/>
    <property type="molecule type" value="Genomic_DNA"/>
</dbReference>
<sequence length="48" mass="5206">MTDDTSDSSARPVTVDLRRYVNLPIADAAGVTPDRTFVWPAAGPVNCW</sequence>